<keyword evidence="3 5" id="KW-1133">Transmembrane helix</keyword>
<feature type="transmembrane region" description="Helical" evidence="5">
    <location>
        <begin position="213"/>
        <end position="233"/>
    </location>
</feature>
<evidence type="ECO:0000256" key="4">
    <source>
        <dbReference type="ARBA" id="ARBA00023136"/>
    </source>
</evidence>
<feature type="transmembrane region" description="Helical" evidence="5">
    <location>
        <begin position="104"/>
        <end position="123"/>
    </location>
</feature>
<feature type="transmembrane region" description="Helical" evidence="5">
    <location>
        <begin position="270"/>
        <end position="291"/>
    </location>
</feature>
<comment type="caution">
    <text evidence="7">The sequence shown here is derived from an EMBL/GenBank/DDBJ whole genome shotgun (WGS) entry which is preliminary data.</text>
</comment>
<dbReference type="Proteomes" id="UP001465153">
    <property type="component" value="Unassembled WGS sequence"/>
</dbReference>
<gene>
    <name evidence="7" type="ORF">NBRC116591_26870</name>
</gene>
<dbReference type="RefSeq" id="WP_353303572.1">
    <property type="nucleotide sequence ID" value="NZ_BAABWN010000008.1"/>
</dbReference>
<reference evidence="7 8" key="1">
    <citation type="submission" date="2024-04" db="EMBL/GenBank/DDBJ databases">
        <title>Draft genome sequence of Sessilibacter corallicola NBRC 116591.</title>
        <authorList>
            <person name="Miyakawa T."/>
            <person name="Kusuya Y."/>
            <person name="Miura T."/>
        </authorList>
    </citation>
    <scope>NUCLEOTIDE SEQUENCE [LARGE SCALE GENOMIC DNA]</scope>
    <source>
        <strain evidence="7 8">KU-00831-HH</strain>
    </source>
</reference>
<feature type="transmembrane region" description="Helical" evidence="5">
    <location>
        <begin position="245"/>
        <end position="264"/>
    </location>
</feature>
<dbReference type="PANTHER" id="PTHR32322:SF9">
    <property type="entry name" value="AMINO-ACID METABOLITE EFFLUX PUMP-RELATED"/>
    <property type="match status" value="1"/>
</dbReference>
<evidence type="ECO:0000259" key="6">
    <source>
        <dbReference type="Pfam" id="PF00892"/>
    </source>
</evidence>
<dbReference type="InterPro" id="IPR000620">
    <property type="entry name" value="EamA_dom"/>
</dbReference>
<keyword evidence="8" id="KW-1185">Reference proteome</keyword>
<feature type="transmembrane region" description="Helical" evidence="5">
    <location>
        <begin position="37"/>
        <end position="57"/>
    </location>
</feature>
<feature type="transmembrane region" description="Helical" evidence="5">
    <location>
        <begin position="155"/>
        <end position="175"/>
    </location>
</feature>
<feature type="transmembrane region" description="Helical" evidence="5">
    <location>
        <begin position="78"/>
        <end position="98"/>
    </location>
</feature>
<dbReference type="PANTHER" id="PTHR32322">
    <property type="entry name" value="INNER MEMBRANE TRANSPORTER"/>
    <property type="match status" value="1"/>
</dbReference>
<dbReference type="EMBL" id="BAABWN010000008">
    <property type="protein sequence ID" value="GAA6168876.1"/>
    <property type="molecule type" value="Genomic_DNA"/>
</dbReference>
<evidence type="ECO:0000313" key="7">
    <source>
        <dbReference type="EMBL" id="GAA6168876.1"/>
    </source>
</evidence>
<sequence>MALVLSVVFALVAFAGNSVLCRLALLANPSAPIDAASFTWIRLASAAVTLLILVQFTQSEKPLSKRYWADVFSGTFKSSGLGAAYLFLYAACFSFAYISLDTGIGALLLFSTVQITMITVGLINGARLSMVEWVGLLLAAVGFLALVWPDLTSPAWLPSVLMIIAGLGWAFYTLAGKGASNPLQVTTFNFVRTLPLCVVLALVFGLFQDITMNGFILAAISGAITSGCGYAIWYRALRDLNTTQAAVLQLTVPVLAAFAGVVFAGESLDVHFYVTSTMILGGVAIVIITGAKMRARAA</sequence>
<evidence type="ECO:0000256" key="1">
    <source>
        <dbReference type="ARBA" id="ARBA00004141"/>
    </source>
</evidence>
<proteinExistence type="predicted"/>
<keyword evidence="4 5" id="KW-0472">Membrane</keyword>
<comment type="subcellular location">
    <subcellularLocation>
        <location evidence="1">Membrane</location>
        <topology evidence="1">Multi-pass membrane protein</topology>
    </subcellularLocation>
</comment>
<evidence type="ECO:0000313" key="8">
    <source>
        <dbReference type="Proteomes" id="UP001465153"/>
    </source>
</evidence>
<name>A0ABQ0AB46_9GAMM</name>
<feature type="transmembrane region" description="Helical" evidence="5">
    <location>
        <begin position="187"/>
        <end position="207"/>
    </location>
</feature>
<organism evidence="7 8">
    <name type="scientific">Sessilibacter corallicola</name>
    <dbReference type="NCBI Taxonomy" id="2904075"/>
    <lineage>
        <taxon>Bacteria</taxon>
        <taxon>Pseudomonadati</taxon>
        <taxon>Pseudomonadota</taxon>
        <taxon>Gammaproteobacteria</taxon>
        <taxon>Cellvibrionales</taxon>
        <taxon>Cellvibrionaceae</taxon>
        <taxon>Sessilibacter</taxon>
    </lineage>
</organism>
<evidence type="ECO:0000256" key="5">
    <source>
        <dbReference type="SAM" id="Phobius"/>
    </source>
</evidence>
<keyword evidence="2 5" id="KW-0812">Transmembrane</keyword>
<dbReference type="InterPro" id="IPR050638">
    <property type="entry name" value="AA-Vitamin_Transporters"/>
</dbReference>
<dbReference type="InterPro" id="IPR037185">
    <property type="entry name" value="EmrE-like"/>
</dbReference>
<evidence type="ECO:0000256" key="3">
    <source>
        <dbReference type="ARBA" id="ARBA00022989"/>
    </source>
</evidence>
<feature type="transmembrane region" description="Helical" evidence="5">
    <location>
        <begin position="130"/>
        <end position="149"/>
    </location>
</feature>
<protein>
    <submittedName>
        <fullName evidence="7">DMT family transporter</fullName>
    </submittedName>
</protein>
<feature type="domain" description="EamA" evidence="6">
    <location>
        <begin position="160"/>
        <end position="287"/>
    </location>
</feature>
<dbReference type="Pfam" id="PF00892">
    <property type="entry name" value="EamA"/>
    <property type="match status" value="1"/>
</dbReference>
<accession>A0ABQ0AB46</accession>
<dbReference type="SUPFAM" id="SSF103481">
    <property type="entry name" value="Multidrug resistance efflux transporter EmrE"/>
    <property type="match status" value="2"/>
</dbReference>
<evidence type="ECO:0000256" key="2">
    <source>
        <dbReference type="ARBA" id="ARBA00022692"/>
    </source>
</evidence>